<dbReference type="InterPro" id="IPR051011">
    <property type="entry name" value="Metal_resp_trans_reg"/>
</dbReference>
<dbReference type="CDD" id="cd00090">
    <property type="entry name" value="HTH_ARSR"/>
    <property type="match status" value="1"/>
</dbReference>
<proteinExistence type="predicted"/>
<keyword evidence="1" id="KW-0805">Transcription regulation</keyword>
<evidence type="ECO:0000256" key="3">
    <source>
        <dbReference type="ARBA" id="ARBA00023163"/>
    </source>
</evidence>
<dbReference type="Proteomes" id="UP000198242">
    <property type="component" value="Chromosome I"/>
</dbReference>
<dbReference type="InterPro" id="IPR036388">
    <property type="entry name" value="WH-like_DNA-bd_sf"/>
</dbReference>
<evidence type="ECO:0000313" key="6">
    <source>
        <dbReference type="Proteomes" id="UP000198242"/>
    </source>
</evidence>
<dbReference type="OrthoDB" id="3808065at2"/>
<keyword evidence="2" id="KW-0238">DNA-binding</keyword>
<dbReference type="GO" id="GO:0003700">
    <property type="term" value="F:DNA-binding transcription factor activity"/>
    <property type="evidence" value="ECO:0007669"/>
    <property type="project" value="InterPro"/>
</dbReference>
<dbReference type="PANTHER" id="PTHR43132:SF8">
    <property type="entry name" value="HTH-TYPE TRANSCRIPTIONAL REGULATOR KMTR"/>
    <property type="match status" value="1"/>
</dbReference>
<dbReference type="InterPro" id="IPR011991">
    <property type="entry name" value="ArsR-like_HTH"/>
</dbReference>
<keyword evidence="6" id="KW-1185">Reference proteome</keyword>
<keyword evidence="3" id="KW-0804">Transcription</keyword>
<dbReference type="SUPFAM" id="SSF46785">
    <property type="entry name" value="Winged helix' DNA-binding domain"/>
    <property type="match status" value="1"/>
</dbReference>
<organism evidence="5 6">
    <name type="scientific">Micromonospora viridifaciens</name>
    <dbReference type="NCBI Taxonomy" id="1881"/>
    <lineage>
        <taxon>Bacteria</taxon>
        <taxon>Bacillati</taxon>
        <taxon>Actinomycetota</taxon>
        <taxon>Actinomycetes</taxon>
        <taxon>Micromonosporales</taxon>
        <taxon>Micromonosporaceae</taxon>
        <taxon>Micromonospora</taxon>
    </lineage>
</organism>
<feature type="domain" description="HTH arsR-type" evidence="4">
    <location>
        <begin position="261"/>
        <end position="333"/>
    </location>
</feature>
<dbReference type="GO" id="GO:0003677">
    <property type="term" value="F:DNA binding"/>
    <property type="evidence" value="ECO:0007669"/>
    <property type="project" value="UniProtKB-KW"/>
</dbReference>
<dbReference type="RefSeq" id="WP_089007850.1">
    <property type="nucleotide sequence ID" value="NZ_LT607411.1"/>
</dbReference>
<evidence type="ECO:0000256" key="2">
    <source>
        <dbReference type="ARBA" id="ARBA00023125"/>
    </source>
</evidence>
<dbReference type="Gene3D" id="1.10.10.10">
    <property type="entry name" value="Winged helix-like DNA-binding domain superfamily/Winged helix DNA-binding domain"/>
    <property type="match status" value="1"/>
</dbReference>
<gene>
    <name evidence="5" type="ORF">GA0074695_4320</name>
</gene>
<name>A0A1C4YIM5_MICVI</name>
<dbReference type="SMART" id="SM00418">
    <property type="entry name" value="HTH_ARSR"/>
    <property type="match status" value="1"/>
</dbReference>
<reference evidence="6" key="1">
    <citation type="submission" date="2016-06" db="EMBL/GenBank/DDBJ databases">
        <authorList>
            <person name="Varghese N."/>
            <person name="Submissions Spin"/>
        </authorList>
    </citation>
    <scope>NUCLEOTIDE SEQUENCE [LARGE SCALE GENOMIC DNA]</scope>
    <source>
        <strain evidence="6">DSM 43909</strain>
    </source>
</reference>
<dbReference type="InterPro" id="IPR001845">
    <property type="entry name" value="HTH_ArsR_DNA-bd_dom"/>
</dbReference>
<protein>
    <recommendedName>
        <fullName evidence="4">HTH arsR-type domain-containing protein</fullName>
    </recommendedName>
</protein>
<dbReference type="EMBL" id="LT607411">
    <property type="protein sequence ID" value="SCF20496.1"/>
    <property type="molecule type" value="Genomic_DNA"/>
</dbReference>
<accession>A0A1C4YIM5</accession>
<sequence>MYRVHFTAEDLARVRLMRSWGPLAETYLSLGRLRRGQPGDGLRGWSTRVARSTSGLVHPCASLFDNRWLDLFTLTGPAESIEEGLAALLAVRPEHLRAELVAAADTRWQSGDHRRWPAGVGDPAGNRADRHRLATFLHDYHKVGVAPHWSRIQARLDIEHAALTHLLANSGVEGLLAGLAPFARWRYPTLEAGHGGSRVDIHLGGRGLLLVPSAFLDPRPTLWINGLDEQAPPMLFLPAMRGPLDLATVLAEPFEADQMSALIDLVGRTRANALHSIGTAPCTTGELARRLAISLASASEHATVLRGAGLVFSVRQGRTVRHHLTALGEQMLSGTVAAPPRTAAVAEHLAVRHKGHQPSRTGPRSFVR</sequence>
<evidence type="ECO:0000313" key="5">
    <source>
        <dbReference type="EMBL" id="SCF20496.1"/>
    </source>
</evidence>
<evidence type="ECO:0000259" key="4">
    <source>
        <dbReference type="SMART" id="SM00418"/>
    </source>
</evidence>
<evidence type="ECO:0000256" key="1">
    <source>
        <dbReference type="ARBA" id="ARBA00023015"/>
    </source>
</evidence>
<dbReference type="AlphaFoldDB" id="A0A1C4YIM5"/>
<dbReference type="PANTHER" id="PTHR43132">
    <property type="entry name" value="ARSENICAL RESISTANCE OPERON REPRESSOR ARSR-RELATED"/>
    <property type="match status" value="1"/>
</dbReference>
<dbReference type="InterPro" id="IPR036390">
    <property type="entry name" value="WH_DNA-bd_sf"/>
</dbReference>